<dbReference type="GeneID" id="83203730"/>
<feature type="transmembrane region" description="Helical" evidence="8">
    <location>
        <begin position="167"/>
        <end position="186"/>
    </location>
</feature>
<evidence type="ECO:0000256" key="8">
    <source>
        <dbReference type="SAM" id="Phobius"/>
    </source>
</evidence>
<keyword evidence="6 8" id="KW-1133">Transmembrane helix</keyword>
<evidence type="ECO:0000256" key="2">
    <source>
        <dbReference type="ARBA" id="ARBA00008974"/>
    </source>
</evidence>
<evidence type="ECO:0000256" key="5">
    <source>
        <dbReference type="ARBA" id="ARBA00022692"/>
    </source>
</evidence>
<comment type="caution">
    <text evidence="9">The sequence shown here is derived from an EMBL/GenBank/DDBJ whole genome shotgun (WGS) entry which is preliminary data.</text>
</comment>
<sequence length="537" mass="58162">PNGFSRSRAGGDCCGLSLPCETPTPKYRAPKWRTSKKTQRLKFNPSWISLQSARTQRSPAASFGTIRYYEGLLDRKLGIESNSLERVHPENRKSPSPVVMAFMWASATMNISCFSTGFLGTEFGLTLGETIAITIFATLLGSAATGWCATMGPGTGLRQVAISRYSFGYYPSSIIALLNVIEQLGWASVSCITGGLSLNAVSGGHLSIAVGVIVIACVSLVFSFIGLRAVLLYEKYAWMLFFIISMIMYGEAAHFADLGPPPNAVTGLTKSGNVLSLISVIYGSSVSWSSIVSDFYVQYPVNTSKVKIFLYTSLGISIPTCIGMLLGACVASALHDKPEWNDAYNVSIGEVLRVIVHPSGFAKFLLVLLVLSGIGMNCIAMYSGGLSAQMFAPPFAKVPRVFWSFLVFAGILAIGIAGRDHLLDVLQNFLSLLGYWNTSFFVILFIEHYYFRKGNLANYDLDAWNTPSRMPVGYAGLMAFLCGAAGWIVGMAETYYVGPLAKMIGADGGDIANELALVFTSISYLPLRTLELRYVGR</sequence>
<evidence type="ECO:0000313" key="10">
    <source>
        <dbReference type="Proteomes" id="UP001150941"/>
    </source>
</evidence>
<dbReference type="GO" id="GO:0000329">
    <property type="term" value="C:fungal-type vacuole membrane"/>
    <property type="evidence" value="ECO:0007669"/>
    <property type="project" value="TreeGrafter"/>
</dbReference>
<evidence type="ECO:0000256" key="7">
    <source>
        <dbReference type="ARBA" id="ARBA00023136"/>
    </source>
</evidence>
<accession>A0A9W9TK88</accession>
<dbReference type="GO" id="GO:0022857">
    <property type="term" value="F:transmembrane transporter activity"/>
    <property type="evidence" value="ECO:0007669"/>
    <property type="project" value="InterPro"/>
</dbReference>
<keyword evidence="10" id="KW-1185">Reference proteome</keyword>
<dbReference type="PIRSF" id="PIRSF002744">
    <property type="entry name" value="Pur-cyt_permease"/>
    <property type="match status" value="1"/>
</dbReference>
<dbReference type="FunFam" id="1.10.4160.10:FF:000002">
    <property type="entry name" value="Purine-cytosine permease fcyB"/>
    <property type="match status" value="1"/>
</dbReference>
<comment type="similarity">
    <text evidence="2">Belongs to the purine-cytosine permease (2.A.39) family.</text>
</comment>
<evidence type="ECO:0000256" key="4">
    <source>
        <dbReference type="ARBA" id="ARBA00022553"/>
    </source>
</evidence>
<feature type="transmembrane region" description="Helical" evidence="8">
    <location>
        <begin position="361"/>
        <end position="380"/>
    </location>
</feature>
<feature type="transmembrane region" description="Helical" evidence="8">
    <location>
        <begin position="429"/>
        <end position="451"/>
    </location>
</feature>
<dbReference type="EMBL" id="JAPQKS010000005">
    <property type="protein sequence ID" value="KAJ5225906.1"/>
    <property type="molecule type" value="Genomic_DNA"/>
</dbReference>
<gene>
    <name evidence="9" type="ORF">N7468_007131</name>
</gene>
<dbReference type="OrthoDB" id="5428495at2759"/>
<proteinExistence type="inferred from homology"/>
<feature type="transmembrane region" description="Helical" evidence="8">
    <location>
        <begin position="131"/>
        <end position="155"/>
    </location>
</feature>
<keyword evidence="7 8" id="KW-0472">Membrane</keyword>
<dbReference type="Gene3D" id="1.10.4160.10">
    <property type="entry name" value="Hydantoin permease"/>
    <property type="match status" value="1"/>
</dbReference>
<dbReference type="Proteomes" id="UP001150941">
    <property type="component" value="Unassembled WGS sequence"/>
</dbReference>
<organism evidence="9 10">
    <name type="scientific">Penicillium chermesinum</name>
    <dbReference type="NCBI Taxonomy" id="63820"/>
    <lineage>
        <taxon>Eukaryota</taxon>
        <taxon>Fungi</taxon>
        <taxon>Dikarya</taxon>
        <taxon>Ascomycota</taxon>
        <taxon>Pezizomycotina</taxon>
        <taxon>Eurotiomycetes</taxon>
        <taxon>Eurotiomycetidae</taxon>
        <taxon>Eurotiales</taxon>
        <taxon>Aspergillaceae</taxon>
        <taxon>Penicillium</taxon>
    </lineage>
</organism>
<keyword evidence="4" id="KW-0597">Phosphoprotein</keyword>
<feature type="transmembrane region" description="Helical" evidence="8">
    <location>
        <begin position="472"/>
        <end position="491"/>
    </location>
</feature>
<evidence type="ECO:0000256" key="6">
    <source>
        <dbReference type="ARBA" id="ARBA00022989"/>
    </source>
</evidence>
<dbReference type="PANTHER" id="PTHR31806">
    <property type="entry name" value="PURINE-CYTOSINE PERMEASE FCY2-RELATED"/>
    <property type="match status" value="1"/>
</dbReference>
<dbReference type="Pfam" id="PF02133">
    <property type="entry name" value="Transp_cyt_pur"/>
    <property type="match status" value="1"/>
</dbReference>
<dbReference type="AlphaFoldDB" id="A0A9W9TK88"/>
<feature type="transmembrane region" description="Helical" evidence="8">
    <location>
        <begin position="237"/>
        <end position="256"/>
    </location>
</feature>
<reference evidence="9" key="2">
    <citation type="journal article" date="2023" name="IMA Fungus">
        <title>Comparative genomic study of the Penicillium genus elucidates a diverse pangenome and 15 lateral gene transfer events.</title>
        <authorList>
            <person name="Petersen C."/>
            <person name="Sorensen T."/>
            <person name="Nielsen M.R."/>
            <person name="Sondergaard T.E."/>
            <person name="Sorensen J.L."/>
            <person name="Fitzpatrick D.A."/>
            <person name="Frisvad J.C."/>
            <person name="Nielsen K.L."/>
        </authorList>
    </citation>
    <scope>NUCLEOTIDE SEQUENCE</scope>
    <source>
        <strain evidence="9">IBT 19713</strain>
    </source>
</reference>
<protein>
    <submittedName>
        <fullName evidence="9">Uncharacterized protein</fullName>
    </submittedName>
</protein>
<dbReference type="GO" id="GO:0005886">
    <property type="term" value="C:plasma membrane"/>
    <property type="evidence" value="ECO:0007669"/>
    <property type="project" value="TreeGrafter"/>
</dbReference>
<dbReference type="GO" id="GO:0015851">
    <property type="term" value="P:nucleobase transport"/>
    <property type="evidence" value="ECO:0007669"/>
    <property type="project" value="UniProtKB-ARBA"/>
</dbReference>
<dbReference type="InterPro" id="IPR026030">
    <property type="entry name" value="Pur-cyt_permease_Fcy2/21/22"/>
</dbReference>
<evidence type="ECO:0000256" key="3">
    <source>
        <dbReference type="ARBA" id="ARBA00022448"/>
    </source>
</evidence>
<keyword evidence="5 8" id="KW-0812">Transmembrane</keyword>
<feature type="transmembrane region" description="Helical" evidence="8">
    <location>
        <begin position="98"/>
        <end position="119"/>
    </location>
</feature>
<reference evidence="9" key="1">
    <citation type="submission" date="2022-11" db="EMBL/GenBank/DDBJ databases">
        <authorList>
            <person name="Petersen C."/>
        </authorList>
    </citation>
    <scope>NUCLEOTIDE SEQUENCE</scope>
    <source>
        <strain evidence="9">IBT 19713</strain>
    </source>
</reference>
<evidence type="ECO:0000313" key="9">
    <source>
        <dbReference type="EMBL" id="KAJ5225906.1"/>
    </source>
</evidence>
<feature type="transmembrane region" description="Helical" evidence="8">
    <location>
        <begin position="206"/>
        <end position="225"/>
    </location>
</feature>
<dbReference type="RefSeq" id="XP_058329317.1">
    <property type="nucleotide sequence ID" value="XM_058476427.1"/>
</dbReference>
<evidence type="ECO:0000256" key="1">
    <source>
        <dbReference type="ARBA" id="ARBA00004141"/>
    </source>
</evidence>
<feature type="non-terminal residue" evidence="9">
    <location>
        <position position="1"/>
    </location>
</feature>
<dbReference type="InterPro" id="IPR001248">
    <property type="entry name" value="Pur-cyt_permease"/>
</dbReference>
<name>A0A9W9TK88_9EURO</name>
<keyword evidence="3" id="KW-0813">Transport</keyword>
<dbReference type="PANTHER" id="PTHR31806:SF7">
    <property type="entry name" value="TRANSPORTER, PUTATIVE (AFU_ORTHOLOGUE AFUA_2G04690)-RELATED"/>
    <property type="match status" value="1"/>
</dbReference>
<feature type="transmembrane region" description="Helical" evidence="8">
    <location>
        <begin position="401"/>
        <end position="417"/>
    </location>
</feature>
<feature type="transmembrane region" description="Helical" evidence="8">
    <location>
        <begin position="276"/>
        <end position="297"/>
    </location>
</feature>
<comment type="subcellular location">
    <subcellularLocation>
        <location evidence="1">Membrane</location>
        <topology evidence="1">Multi-pass membrane protein</topology>
    </subcellularLocation>
</comment>
<feature type="transmembrane region" description="Helical" evidence="8">
    <location>
        <begin position="309"/>
        <end position="334"/>
    </location>
</feature>